<comment type="caution">
    <text evidence="1">The sequence shown here is derived from an EMBL/GenBank/DDBJ whole genome shotgun (WGS) entry which is preliminary data.</text>
</comment>
<keyword evidence="2" id="KW-1185">Reference proteome</keyword>
<protein>
    <recommendedName>
        <fullName evidence="3">SAM-dependent methyltransferase</fullName>
    </recommendedName>
</protein>
<evidence type="ECO:0000313" key="2">
    <source>
        <dbReference type="Proteomes" id="UP000242636"/>
    </source>
</evidence>
<evidence type="ECO:0000313" key="1">
    <source>
        <dbReference type="EMBL" id="OOV34767.1"/>
    </source>
</evidence>
<dbReference type="AlphaFoldDB" id="A0A1T1D1Q7"/>
<dbReference type="InterPro" id="IPR029063">
    <property type="entry name" value="SAM-dependent_MTases_sf"/>
</dbReference>
<dbReference type="EMBL" id="MWLD01000026">
    <property type="protein sequence ID" value="OOV34767.1"/>
    <property type="molecule type" value="Genomic_DNA"/>
</dbReference>
<evidence type="ECO:0008006" key="3">
    <source>
        <dbReference type="Google" id="ProtNLM"/>
    </source>
</evidence>
<dbReference type="Gene3D" id="3.40.50.150">
    <property type="entry name" value="Vaccinia Virus protein VP39"/>
    <property type="match status" value="1"/>
</dbReference>
<proteinExistence type="predicted"/>
<gene>
    <name evidence="1" type="ORF">BV61_02150</name>
</gene>
<sequence length="256" mass="28361">MPFSLDHVVPWGRTLAEIQAMVNLSAAERATGSVRILDCGGGPASFNAELTELGGEVVSIDPLYALSGAFIARRIAETFAVVMEQVYRHEGNFIWTNVVSPKVLGECRMEAMNRFLHDYPKGKKEGRYVEAALPSLPLPDGAFDLALSSHFLFLYSEQFDLEFHLDALWEMLRVAEEVRVFPLLKMDGTPSHHLSAVMDVMRMHGVSSAIETVPYEFQRGGNQMLRLGARSSGMTWVKPGAAENLLPFSPCTVKNK</sequence>
<dbReference type="SUPFAM" id="SSF53335">
    <property type="entry name" value="S-adenosyl-L-methionine-dependent methyltransferases"/>
    <property type="match status" value="1"/>
</dbReference>
<name>A0A1T1D1Q7_9SYNE</name>
<accession>A0A1T1D1Q7</accession>
<dbReference type="Proteomes" id="UP000242636">
    <property type="component" value="Unassembled WGS sequence"/>
</dbReference>
<reference evidence="1 2" key="1">
    <citation type="submission" date="2017-02" db="EMBL/GenBank/DDBJ databases">
        <title>Draft Genome Sequences of 'Candidatus Synechococcus spongiarum', Cyanobacterial Symbionts of the Mediterranean Sponge Aplysina aerophoba from two locations.</title>
        <authorList>
            <person name="Slaby B.M."/>
            <person name="Hentschel U."/>
        </authorList>
    </citation>
    <scope>NUCLEOTIDE SEQUENCE [LARGE SCALE GENOMIC DNA]</scope>
    <source>
        <strain evidence="1">LMB bulk15M</strain>
    </source>
</reference>
<organism evidence="1 2">
    <name type="scientific">Candidatus Synechococcus spongiarum LMB bulk15M</name>
    <dbReference type="NCBI Taxonomy" id="1943582"/>
    <lineage>
        <taxon>Bacteria</taxon>
        <taxon>Bacillati</taxon>
        <taxon>Cyanobacteriota</taxon>
        <taxon>Cyanophyceae</taxon>
        <taxon>Synechococcales</taxon>
        <taxon>Synechococcaceae</taxon>
        <taxon>Synechococcus</taxon>
    </lineage>
</organism>